<dbReference type="AlphaFoldDB" id="A0A2G9C5K4"/>
<dbReference type="InterPro" id="IPR001173">
    <property type="entry name" value="Glyco_trans_2-like"/>
</dbReference>
<name>A0A2G9C5K4_9BURK</name>
<dbReference type="PANTHER" id="PTHR43179">
    <property type="entry name" value="RHAMNOSYLTRANSFERASE WBBL"/>
    <property type="match status" value="1"/>
</dbReference>
<sequence>MSAVAPARGAVASTAEGPASWSAEAEGPLAATPTRTFDISVVMPTYRRPDLLSRCLGALMAQTLPADRFEVIVVDDGQEDRCRDQVERLAATPGAPAIRYLRAATGRGPAVARNAGWRAATAPIVAFTDDDTLPDPDWLVRGLAAMQAHPDWVAAAGQVRVPAASAANDANGAGDAPGRHDTRPTDHELMTRGLETSEFVTANAFARREVLARIDGFDERFLRAWREDSDLQFRLQAQGPVGRVADALVWHPVRPERWGVSLRQQRNVYFDALLYRKHPGIYRSRIRRVPPWDYYAIVAMTPAALVLAVAGQGAVAAGLLAAAVALILRLTARRLRTTSRALPHVWEMLCTSAAIPFLSVYWRLRGAWHFRTLFF</sequence>
<dbReference type="Proteomes" id="UP000231501">
    <property type="component" value="Unassembled WGS sequence"/>
</dbReference>
<dbReference type="Gene3D" id="3.90.550.10">
    <property type="entry name" value="Spore Coat Polysaccharide Biosynthesis Protein SpsA, Chain A"/>
    <property type="match status" value="1"/>
</dbReference>
<dbReference type="OrthoDB" id="484631at2"/>
<accession>A0A2G9C5K4</accession>
<dbReference type="GO" id="GO:0016757">
    <property type="term" value="F:glycosyltransferase activity"/>
    <property type="evidence" value="ECO:0007669"/>
    <property type="project" value="UniProtKB-KW"/>
</dbReference>
<keyword evidence="4" id="KW-0812">Transmembrane</keyword>
<dbReference type="Pfam" id="PF00535">
    <property type="entry name" value="Glycos_transf_2"/>
    <property type="match status" value="1"/>
</dbReference>
<dbReference type="EMBL" id="PEOG01000057">
    <property type="protein sequence ID" value="PIM51645.1"/>
    <property type="molecule type" value="Genomic_DNA"/>
</dbReference>
<keyword evidence="7" id="KW-1185">Reference proteome</keyword>
<dbReference type="SUPFAM" id="SSF53448">
    <property type="entry name" value="Nucleotide-diphospho-sugar transferases"/>
    <property type="match status" value="1"/>
</dbReference>
<feature type="transmembrane region" description="Helical" evidence="4">
    <location>
        <begin position="344"/>
        <end position="364"/>
    </location>
</feature>
<evidence type="ECO:0000313" key="7">
    <source>
        <dbReference type="Proteomes" id="UP000231501"/>
    </source>
</evidence>
<keyword evidence="2" id="KW-0328">Glycosyltransferase</keyword>
<evidence type="ECO:0000256" key="2">
    <source>
        <dbReference type="ARBA" id="ARBA00022676"/>
    </source>
</evidence>
<protein>
    <submittedName>
        <fullName evidence="6">Glycosyl transferase family 2</fullName>
    </submittedName>
</protein>
<organism evidence="6 7">
    <name type="scientific">Roseateles chitinivorans</name>
    <dbReference type="NCBI Taxonomy" id="2917965"/>
    <lineage>
        <taxon>Bacteria</taxon>
        <taxon>Pseudomonadati</taxon>
        <taxon>Pseudomonadota</taxon>
        <taxon>Betaproteobacteria</taxon>
        <taxon>Burkholderiales</taxon>
        <taxon>Sphaerotilaceae</taxon>
        <taxon>Roseateles</taxon>
    </lineage>
</organism>
<keyword evidence="4" id="KW-1133">Transmembrane helix</keyword>
<evidence type="ECO:0000256" key="1">
    <source>
        <dbReference type="ARBA" id="ARBA00006739"/>
    </source>
</evidence>
<feature type="domain" description="Glycosyltransferase 2-like" evidence="5">
    <location>
        <begin position="40"/>
        <end position="212"/>
    </location>
</feature>
<comment type="caution">
    <text evidence="6">The sequence shown here is derived from an EMBL/GenBank/DDBJ whole genome shotgun (WGS) entry which is preliminary data.</text>
</comment>
<evidence type="ECO:0000256" key="4">
    <source>
        <dbReference type="SAM" id="Phobius"/>
    </source>
</evidence>
<dbReference type="InterPro" id="IPR029044">
    <property type="entry name" value="Nucleotide-diphossugar_trans"/>
</dbReference>
<dbReference type="PANTHER" id="PTHR43179:SF12">
    <property type="entry name" value="GALACTOFURANOSYLTRANSFERASE GLFT2"/>
    <property type="match status" value="1"/>
</dbReference>
<keyword evidence="3 6" id="KW-0808">Transferase</keyword>
<evidence type="ECO:0000259" key="5">
    <source>
        <dbReference type="Pfam" id="PF00535"/>
    </source>
</evidence>
<feature type="transmembrane region" description="Helical" evidence="4">
    <location>
        <begin position="315"/>
        <end position="332"/>
    </location>
</feature>
<reference evidence="6 7" key="1">
    <citation type="submission" date="2017-11" db="EMBL/GenBank/DDBJ databases">
        <title>Draft genome sequence of Mitsuaria sp. HWN-4.</title>
        <authorList>
            <person name="Gundlapally S.R."/>
        </authorList>
    </citation>
    <scope>NUCLEOTIDE SEQUENCE [LARGE SCALE GENOMIC DNA]</scope>
    <source>
        <strain evidence="6 7">HWN-4</strain>
    </source>
</reference>
<comment type="similarity">
    <text evidence="1">Belongs to the glycosyltransferase 2 family.</text>
</comment>
<proteinExistence type="inferred from homology"/>
<evidence type="ECO:0000313" key="6">
    <source>
        <dbReference type="EMBL" id="PIM51645.1"/>
    </source>
</evidence>
<evidence type="ECO:0000256" key="3">
    <source>
        <dbReference type="ARBA" id="ARBA00022679"/>
    </source>
</evidence>
<gene>
    <name evidence="6" type="ORF">CS062_18695</name>
</gene>
<keyword evidence="4" id="KW-0472">Membrane</keyword>